<reference evidence="2" key="1">
    <citation type="submission" date="2022-08" db="EMBL/GenBank/DDBJ databases">
        <title>Genome sequencing of akame (Lates japonicus).</title>
        <authorList>
            <person name="Hashiguchi Y."/>
            <person name="Takahashi H."/>
        </authorList>
    </citation>
    <scope>NUCLEOTIDE SEQUENCE</scope>
    <source>
        <strain evidence="2">Kochi</strain>
    </source>
</reference>
<sequence>MGVGASQKEDSVIESPPSSQSSTESSESSDSSSRLPAILITAPSREDIHASPSTITIADANKERRPSSTPFVVGKKLAGQQ</sequence>
<evidence type="ECO:0000313" key="3">
    <source>
        <dbReference type="Proteomes" id="UP001279410"/>
    </source>
</evidence>
<organism evidence="2 3">
    <name type="scientific">Lates japonicus</name>
    <name type="common">Japanese lates</name>
    <dbReference type="NCBI Taxonomy" id="270547"/>
    <lineage>
        <taxon>Eukaryota</taxon>
        <taxon>Metazoa</taxon>
        <taxon>Chordata</taxon>
        <taxon>Craniata</taxon>
        <taxon>Vertebrata</taxon>
        <taxon>Euteleostomi</taxon>
        <taxon>Actinopterygii</taxon>
        <taxon>Neopterygii</taxon>
        <taxon>Teleostei</taxon>
        <taxon>Neoteleostei</taxon>
        <taxon>Acanthomorphata</taxon>
        <taxon>Carangaria</taxon>
        <taxon>Carangaria incertae sedis</taxon>
        <taxon>Centropomidae</taxon>
        <taxon>Lates</taxon>
    </lineage>
</organism>
<accession>A0AAD3N9A7</accession>
<evidence type="ECO:0000256" key="1">
    <source>
        <dbReference type="SAM" id="MobiDB-lite"/>
    </source>
</evidence>
<proteinExistence type="predicted"/>
<evidence type="ECO:0000313" key="2">
    <source>
        <dbReference type="EMBL" id="GLD67114.1"/>
    </source>
</evidence>
<protein>
    <submittedName>
        <fullName evidence="2">Charged multivesicular body protein 4c-like isoform X1</fullName>
    </submittedName>
</protein>
<name>A0AAD3N9A7_LATJO</name>
<comment type="caution">
    <text evidence="2">The sequence shown here is derived from an EMBL/GenBank/DDBJ whole genome shotgun (WGS) entry which is preliminary data.</text>
</comment>
<keyword evidence="3" id="KW-1185">Reference proteome</keyword>
<gene>
    <name evidence="2" type="ORF">AKAME5_001847900</name>
</gene>
<dbReference type="EMBL" id="BRZM01000104">
    <property type="protein sequence ID" value="GLD67114.1"/>
    <property type="molecule type" value="Genomic_DNA"/>
</dbReference>
<feature type="compositionally biased region" description="Low complexity" evidence="1">
    <location>
        <begin position="13"/>
        <end position="33"/>
    </location>
</feature>
<dbReference type="AlphaFoldDB" id="A0AAD3N9A7"/>
<feature type="region of interest" description="Disordered" evidence="1">
    <location>
        <begin position="1"/>
        <end position="81"/>
    </location>
</feature>
<dbReference type="Proteomes" id="UP001279410">
    <property type="component" value="Unassembled WGS sequence"/>
</dbReference>